<proteinExistence type="inferred from homology"/>
<dbReference type="RefSeq" id="WP_317487504.1">
    <property type="nucleotide sequence ID" value="NZ_CP136051.1"/>
</dbReference>
<protein>
    <submittedName>
        <fullName evidence="7">Sigma-70 family RNA polymerase sigma factor</fullName>
    </submittedName>
</protein>
<organism evidence="7 8">
    <name type="scientific">Imperialibacter roseus</name>
    <dbReference type="NCBI Taxonomy" id="1324217"/>
    <lineage>
        <taxon>Bacteria</taxon>
        <taxon>Pseudomonadati</taxon>
        <taxon>Bacteroidota</taxon>
        <taxon>Cytophagia</taxon>
        <taxon>Cytophagales</taxon>
        <taxon>Flammeovirgaceae</taxon>
        <taxon>Imperialibacter</taxon>
    </lineage>
</organism>
<gene>
    <name evidence="7" type="ORF">RT717_16605</name>
</gene>
<keyword evidence="8" id="KW-1185">Reference proteome</keyword>
<sequence length="208" mass="24311">MSQFVTINEYSGEPNLWDRLVRYGDKTALRSIYSAYAQLLFNYGMHVTQNKDLVKDCIQDLFLELLKNHATLGKTSSIRYYLYKALRRKIIYEEKKITRQMSSQEHFSDTDGAEVFFEFSETVEKVNALSRKKLLQSVQSLPKRQQEVIQLIFFENLSRDEVAEILEIDANYLYTITWKAIKALRKVLVPKQVILHLIHILLGLSALN</sequence>
<name>A0ABZ0IJP2_9BACT</name>
<evidence type="ECO:0000256" key="2">
    <source>
        <dbReference type="ARBA" id="ARBA00023015"/>
    </source>
</evidence>
<dbReference type="InterPro" id="IPR039425">
    <property type="entry name" value="RNA_pol_sigma-70-like"/>
</dbReference>
<evidence type="ECO:0000256" key="4">
    <source>
        <dbReference type="ARBA" id="ARBA00023163"/>
    </source>
</evidence>
<dbReference type="InterPro" id="IPR013325">
    <property type="entry name" value="RNA_pol_sigma_r2"/>
</dbReference>
<keyword evidence="2" id="KW-0805">Transcription regulation</keyword>
<dbReference type="InterPro" id="IPR014284">
    <property type="entry name" value="RNA_pol_sigma-70_dom"/>
</dbReference>
<evidence type="ECO:0000259" key="5">
    <source>
        <dbReference type="Pfam" id="PF04542"/>
    </source>
</evidence>
<dbReference type="Gene3D" id="1.10.10.10">
    <property type="entry name" value="Winged helix-like DNA-binding domain superfamily/Winged helix DNA-binding domain"/>
    <property type="match status" value="1"/>
</dbReference>
<dbReference type="PANTHER" id="PTHR43133">
    <property type="entry name" value="RNA POLYMERASE ECF-TYPE SIGMA FACTO"/>
    <property type="match status" value="1"/>
</dbReference>
<evidence type="ECO:0000259" key="6">
    <source>
        <dbReference type="Pfam" id="PF08281"/>
    </source>
</evidence>
<dbReference type="SUPFAM" id="SSF88659">
    <property type="entry name" value="Sigma3 and sigma4 domains of RNA polymerase sigma factors"/>
    <property type="match status" value="1"/>
</dbReference>
<feature type="domain" description="RNA polymerase sigma factor 70 region 4 type 2" evidence="6">
    <location>
        <begin position="132"/>
        <end position="169"/>
    </location>
</feature>
<dbReference type="Pfam" id="PF08281">
    <property type="entry name" value="Sigma70_r4_2"/>
    <property type="match status" value="1"/>
</dbReference>
<dbReference type="PANTHER" id="PTHR43133:SF46">
    <property type="entry name" value="RNA POLYMERASE SIGMA-70 FACTOR ECF SUBFAMILY"/>
    <property type="match status" value="1"/>
</dbReference>
<dbReference type="InterPro" id="IPR007627">
    <property type="entry name" value="RNA_pol_sigma70_r2"/>
</dbReference>
<evidence type="ECO:0000256" key="3">
    <source>
        <dbReference type="ARBA" id="ARBA00023082"/>
    </source>
</evidence>
<dbReference type="Pfam" id="PF04542">
    <property type="entry name" value="Sigma70_r2"/>
    <property type="match status" value="1"/>
</dbReference>
<accession>A0ABZ0IJP2</accession>
<evidence type="ECO:0000313" key="7">
    <source>
        <dbReference type="EMBL" id="WOK04703.1"/>
    </source>
</evidence>
<evidence type="ECO:0000256" key="1">
    <source>
        <dbReference type="ARBA" id="ARBA00010641"/>
    </source>
</evidence>
<comment type="similarity">
    <text evidence="1">Belongs to the sigma-70 factor family. ECF subfamily.</text>
</comment>
<keyword evidence="3" id="KW-0731">Sigma factor</keyword>
<evidence type="ECO:0000313" key="8">
    <source>
        <dbReference type="Proteomes" id="UP001302349"/>
    </source>
</evidence>
<reference evidence="7 8" key="1">
    <citation type="journal article" date="2023" name="Microbiol. Resour. Announc.">
        <title>Complete Genome Sequence of Imperialibacter roseus strain P4T.</title>
        <authorList>
            <person name="Tizabi D.R."/>
            <person name="Bachvaroff T."/>
            <person name="Hill R.T."/>
        </authorList>
    </citation>
    <scope>NUCLEOTIDE SEQUENCE [LARGE SCALE GENOMIC DNA]</scope>
    <source>
        <strain evidence="7 8">P4T</strain>
    </source>
</reference>
<keyword evidence="4" id="KW-0804">Transcription</keyword>
<dbReference type="InterPro" id="IPR013249">
    <property type="entry name" value="RNA_pol_sigma70_r4_t2"/>
</dbReference>
<dbReference type="EMBL" id="CP136051">
    <property type="protein sequence ID" value="WOK04703.1"/>
    <property type="molecule type" value="Genomic_DNA"/>
</dbReference>
<dbReference type="SUPFAM" id="SSF88946">
    <property type="entry name" value="Sigma2 domain of RNA polymerase sigma factors"/>
    <property type="match status" value="1"/>
</dbReference>
<dbReference type="NCBIfam" id="TIGR02937">
    <property type="entry name" value="sigma70-ECF"/>
    <property type="match status" value="1"/>
</dbReference>
<dbReference type="InterPro" id="IPR036388">
    <property type="entry name" value="WH-like_DNA-bd_sf"/>
</dbReference>
<dbReference type="Gene3D" id="1.10.1740.10">
    <property type="match status" value="1"/>
</dbReference>
<dbReference type="InterPro" id="IPR013324">
    <property type="entry name" value="RNA_pol_sigma_r3/r4-like"/>
</dbReference>
<feature type="domain" description="RNA polymerase sigma-70 region 2" evidence="5">
    <location>
        <begin position="32"/>
        <end position="92"/>
    </location>
</feature>
<dbReference type="Proteomes" id="UP001302349">
    <property type="component" value="Chromosome"/>
</dbReference>